<dbReference type="Proteomes" id="UP000562929">
    <property type="component" value="Unassembled WGS sequence"/>
</dbReference>
<keyword evidence="3" id="KW-1185">Reference proteome</keyword>
<dbReference type="AlphaFoldDB" id="A0A8H4Q3P4"/>
<gene>
    <name evidence="2" type="ORF">GQ602_005562</name>
</gene>
<evidence type="ECO:0000259" key="1">
    <source>
        <dbReference type="PROSITE" id="PS51154"/>
    </source>
</evidence>
<dbReference type="Pfam" id="PF01661">
    <property type="entry name" value="Macro"/>
    <property type="match status" value="1"/>
</dbReference>
<evidence type="ECO:0000313" key="3">
    <source>
        <dbReference type="Proteomes" id="UP000562929"/>
    </source>
</evidence>
<sequence>MASEIKQLSDIPTLTHLYHSSKLQQPSSPSRQPSESFNSRVGLTNVDITKLRLDAIVNAANSSLLGGGGVDGAIHRAAGPELYDECSLLDGCLTGQAKITAGYELPAKHVIHTVGPVYSDSDPEDSQRLLRSCYRSCLAVAADHGVRTLAFSCISTGLYGYPSRDAAEVACETVRDYFQRHPASLERVVFVAFEDKDLTAYQTVLPIYFPRHTTNGDV</sequence>
<dbReference type="SMART" id="SM00506">
    <property type="entry name" value="A1pp"/>
    <property type="match status" value="1"/>
</dbReference>
<feature type="domain" description="Macro" evidence="1">
    <location>
        <begin position="28"/>
        <end position="209"/>
    </location>
</feature>
<reference evidence="2 3" key="1">
    <citation type="journal article" date="2020" name="G3 (Bethesda)">
        <title>Genetic Underpinnings of Host Manipulation by Ophiocordyceps as Revealed by Comparative Transcriptomics.</title>
        <authorList>
            <person name="Will I."/>
            <person name="Das B."/>
            <person name="Trinh T."/>
            <person name="Brachmann A."/>
            <person name="Ohm R.A."/>
            <person name="de Bekker C."/>
        </authorList>
    </citation>
    <scope>NUCLEOTIDE SEQUENCE [LARGE SCALE GENOMIC DNA]</scope>
    <source>
        <strain evidence="2 3">EC05</strain>
    </source>
</reference>
<dbReference type="PANTHER" id="PTHR11106">
    <property type="entry name" value="GANGLIOSIDE INDUCED DIFFERENTIATION ASSOCIATED PROTEIN 2-RELATED"/>
    <property type="match status" value="1"/>
</dbReference>
<organism evidence="2 3">
    <name type="scientific">Ophiocordyceps camponoti-floridani</name>
    <dbReference type="NCBI Taxonomy" id="2030778"/>
    <lineage>
        <taxon>Eukaryota</taxon>
        <taxon>Fungi</taxon>
        <taxon>Dikarya</taxon>
        <taxon>Ascomycota</taxon>
        <taxon>Pezizomycotina</taxon>
        <taxon>Sordariomycetes</taxon>
        <taxon>Hypocreomycetidae</taxon>
        <taxon>Hypocreales</taxon>
        <taxon>Ophiocordycipitaceae</taxon>
        <taxon>Ophiocordyceps</taxon>
    </lineage>
</organism>
<evidence type="ECO:0000313" key="2">
    <source>
        <dbReference type="EMBL" id="KAF4584189.1"/>
    </source>
</evidence>
<dbReference type="InterPro" id="IPR043472">
    <property type="entry name" value="Macro_dom-like"/>
</dbReference>
<dbReference type="InterPro" id="IPR002589">
    <property type="entry name" value="Macro_dom"/>
</dbReference>
<dbReference type="EMBL" id="JAACLJ010000006">
    <property type="protein sequence ID" value="KAF4584189.1"/>
    <property type="molecule type" value="Genomic_DNA"/>
</dbReference>
<comment type="caution">
    <text evidence="2">The sequence shown here is derived from an EMBL/GenBank/DDBJ whole genome shotgun (WGS) entry which is preliminary data.</text>
</comment>
<dbReference type="SUPFAM" id="SSF52949">
    <property type="entry name" value="Macro domain-like"/>
    <property type="match status" value="1"/>
</dbReference>
<name>A0A8H4Q3P4_9HYPO</name>
<dbReference type="CDD" id="cd02908">
    <property type="entry name" value="Macro_OAADPr_deacetylase"/>
    <property type="match status" value="1"/>
</dbReference>
<dbReference type="OrthoDB" id="6077599at2759"/>
<dbReference type="NCBIfam" id="NF001664">
    <property type="entry name" value="PRK00431.1-6"/>
    <property type="match status" value="1"/>
</dbReference>
<dbReference type="Gene3D" id="3.40.220.10">
    <property type="entry name" value="Leucine Aminopeptidase, subunit E, domain 1"/>
    <property type="match status" value="1"/>
</dbReference>
<proteinExistence type="predicted"/>
<accession>A0A8H4Q3P4</accession>
<dbReference type="PROSITE" id="PS51154">
    <property type="entry name" value="MACRO"/>
    <property type="match status" value="1"/>
</dbReference>
<protein>
    <submittedName>
        <fullName evidence="2">Macro domain-containing protein</fullName>
    </submittedName>
</protein>
<dbReference type="PANTHER" id="PTHR11106:SF27">
    <property type="entry name" value="MACRO DOMAIN-CONTAINING PROTEIN"/>
    <property type="match status" value="1"/>
</dbReference>